<dbReference type="EMBL" id="AP025334">
    <property type="protein sequence ID" value="BDD49310.1"/>
    <property type="molecule type" value="Genomic_DNA"/>
</dbReference>
<evidence type="ECO:0000313" key="1">
    <source>
        <dbReference type="EMBL" id="BDD49310.1"/>
    </source>
</evidence>
<accession>A0ABM7VQL7</accession>
<proteinExistence type="predicted"/>
<sequence>MECNSDDTYLKEKTTSMSWMIPTLMGWCVILKKEKGYRSLLTGIKESYTKICSQLWHPTNDLYKHLYFHPAQSFTGETEAPITFSDSMSDYKNRIDELRENERYNIFKDSSAVQAGLTILDFIACRHFRTPVPPVLWYGMQKNRVITDIFCILYHFSPMGSILKPIGTFEKYLLIHDVPSLFFTKEF</sequence>
<protein>
    <submittedName>
        <fullName evidence="1">Uncharacterized protein</fullName>
    </submittedName>
</protein>
<evidence type="ECO:0000313" key="2">
    <source>
        <dbReference type="Proteomes" id="UP001320460"/>
    </source>
</evidence>
<dbReference type="Proteomes" id="UP001320460">
    <property type="component" value="Chromosome"/>
</dbReference>
<name>A0ABM7VQL7_9ENTR</name>
<reference evidence="1 2" key="1">
    <citation type="submission" date="2021-12" db="EMBL/GenBank/DDBJ databases">
        <title>Complete genome sequence of Phytobacter diazotrophicus TA9734.</title>
        <authorList>
            <person name="Kubota H."/>
            <person name="Nakayama Y."/>
            <person name="Ariyoshi T."/>
        </authorList>
    </citation>
    <scope>NUCLEOTIDE SEQUENCE [LARGE SCALE GENOMIC DNA]</scope>
    <source>
        <strain evidence="1 2">TA9734</strain>
    </source>
</reference>
<keyword evidence="2" id="KW-1185">Reference proteome</keyword>
<gene>
    <name evidence="1" type="ORF">PDTA9734_07970</name>
</gene>
<organism evidence="1 2">
    <name type="scientific">Phytobacter diazotrophicus</name>
    <dbReference type="NCBI Taxonomy" id="395631"/>
    <lineage>
        <taxon>Bacteria</taxon>
        <taxon>Pseudomonadati</taxon>
        <taxon>Pseudomonadota</taxon>
        <taxon>Gammaproteobacteria</taxon>
        <taxon>Enterobacterales</taxon>
        <taxon>Enterobacteriaceae</taxon>
        <taxon>Phytobacter</taxon>
    </lineage>
</organism>